<reference evidence="6 7" key="1">
    <citation type="submission" date="2022-01" db="EMBL/GenBank/DDBJ databases">
        <title>Collection of gut derived symbiotic bacterial strains cultured from healthy donors.</title>
        <authorList>
            <person name="Lin H."/>
            <person name="Kohout C."/>
            <person name="Waligurski E."/>
            <person name="Pamer E.G."/>
        </authorList>
    </citation>
    <scope>NUCLEOTIDE SEQUENCE [LARGE SCALE GENOMIC DNA]</scope>
    <source>
        <strain evidence="6 7">DFI.3.7</strain>
    </source>
</reference>
<evidence type="ECO:0000256" key="2">
    <source>
        <dbReference type="ARBA" id="ARBA00022771"/>
    </source>
</evidence>
<comment type="caution">
    <text evidence="6">The sequence shown here is derived from an EMBL/GenBank/DDBJ whole genome shotgun (WGS) entry which is preliminary data.</text>
</comment>
<keyword evidence="1" id="KW-0479">Metal-binding</keyword>
<dbReference type="InterPro" id="IPR036977">
    <property type="entry name" value="DNA_primase_Znf_CHC2"/>
</dbReference>
<dbReference type="EMBL" id="JAKNJB010000017">
    <property type="protein sequence ID" value="MCG4527520.1"/>
    <property type="molecule type" value="Genomic_DNA"/>
</dbReference>
<gene>
    <name evidence="6" type="ORF">L0P79_10575</name>
</gene>
<dbReference type="InterPro" id="IPR050219">
    <property type="entry name" value="DnaG_primase"/>
</dbReference>
<evidence type="ECO:0000256" key="1">
    <source>
        <dbReference type="ARBA" id="ARBA00022723"/>
    </source>
</evidence>
<evidence type="ECO:0000313" key="7">
    <source>
        <dbReference type="Proteomes" id="UP001200313"/>
    </source>
</evidence>
<protein>
    <submittedName>
        <fullName evidence="6">DUF3854 domain-containing protein</fullName>
    </submittedName>
</protein>
<feature type="region of interest" description="Disordered" evidence="4">
    <location>
        <begin position="107"/>
        <end position="133"/>
    </location>
</feature>
<dbReference type="SUPFAM" id="SSF57783">
    <property type="entry name" value="Zinc beta-ribbon"/>
    <property type="match status" value="1"/>
</dbReference>
<dbReference type="Proteomes" id="UP001200313">
    <property type="component" value="Unassembled WGS sequence"/>
</dbReference>
<keyword evidence="7" id="KW-1185">Reference proteome</keyword>
<dbReference type="RefSeq" id="WP_238074191.1">
    <property type="nucleotide sequence ID" value="NZ_JAKNJB010000017.1"/>
</dbReference>
<evidence type="ECO:0000313" key="6">
    <source>
        <dbReference type="EMBL" id="MCG4527520.1"/>
    </source>
</evidence>
<dbReference type="Pfam" id="PF12965">
    <property type="entry name" value="DUF3854"/>
    <property type="match status" value="1"/>
</dbReference>
<keyword evidence="2" id="KW-0863">Zinc-finger</keyword>
<dbReference type="Pfam" id="PF01807">
    <property type="entry name" value="Zn_ribbon_DnaG"/>
    <property type="match status" value="1"/>
</dbReference>
<dbReference type="SMART" id="SM00400">
    <property type="entry name" value="ZnF_CHCC"/>
    <property type="match status" value="1"/>
</dbReference>
<dbReference type="PANTHER" id="PTHR30313:SF2">
    <property type="entry name" value="DNA PRIMASE"/>
    <property type="match status" value="1"/>
</dbReference>
<accession>A0ABS9M9N4</accession>
<name>A0ABS9M9N4_9FIRM</name>
<proteinExistence type="predicted"/>
<organism evidence="6 7">
    <name type="scientific">Intestinimonas massiliensis</name>
    <name type="common">ex Afouda et al. 2020</name>
    <dbReference type="NCBI Taxonomy" id="1673721"/>
    <lineage>
        <taxon>Bacteria</taxon>
        <taxon>Bacillati</taxon>
        <taxon>Bacillota</taxon>
        <taxon>Clostridia</taxon>
        <taxon>Eubacteriales</taxon>
        <taxon>Intestinimonas</taxon>
    </lineage>
</organism>
<feature type="domain" description="Zinc finger CHC2-type" evidence="5">
    <location>
        <begin position="41"/>
        <end position="97"/>
    </location>
</feature>
<evidence type="ECO:0000259" key="5">
    <source>
        <dbReference type="SMART" id="SM00400"/>
    </source>
</evidence>
<evidence type="ECO:0000256" key="3">
    <source>
        <dbReference type="ARBA" id="ARBA00022833"/>
    </source>
</evidence>
<sequence length="449" mass="50254">MGYTTTPNSYQKMQDLSMIPYPQQLAIAVPEIRFYKDVHGLLALCPFHNDKSVGSFVFNPKTGVWKCFACGESGQGVISLLMKSRGWNFLEAVDYMYAHRNDVVAEPSSPVPGSLRTRRKVRVPKPPSVKEEESSEKALFTNHGAVTSEEQHLIYKSFAEASPLTPGERQMLMKKRGLSPGDTNYFFRMPAAGDELFWVEFVERLRIHDTYKGENRLYYRLLGTPGFYWDEEENAVSFITRQNALGILLHSPEGLINGIEMRVKDEFESQDPNVKNVARYIGFSSGSICDREPARCSMGTKLNTLVDVVPSIYSKRSKRFKGYAVTEGKFKALHLARRGYMVLNVRGVGNWKDVLPMLEHMKAKGPVTIAFDADAAINSAVARASASLGKALMNHGYEVLYMTWDINDGKGIDDLCNAGLYGRVKLLPADQYMDEVLGLSPAIPATRCI</sequence>
<dbReference type="InterPro" id="IPR024385">
    <property type="entry name" value="DUF3854"/>
</dbReference>
<dbReference type="InterPro" id="IPR034154">
    <property type="entry name" value="TOPRIM_DnaG/twinkle"/>
</dbReference>
<evidence type="ECO:0000256" key="4">
    <source>
        <dbReference type="SAM" id="MobiDB-lite"/>
    </source>
</evidence>
<dbReference type="InterPro" id="IPR002694">
    <property type="entry name" value="Znf_CHC2"/>
</dbReference>
<dbReference type="CDD" id="cd01029">
    <property type="entry name" value="TOPRIM_primases"/>
    <property type="match status" value="1"/>
</dbReference>
<dbReference type="PANTHER" id="PTHR30313">
    <property type="entry name" value="DNA PRIMASE"/>
    <property type="match status" value="1"/>
</dbReference>
<keyword evidence="3" id="KW-0862">Zinc</keyword>
<dbReference type="Gene3D" id="3.90.580.10">
    <property type="entry name" value="Zinc finger, CHC2-type domain"/>
    <property type="match status" value="1"/>
</dbReference>